<sequence>TSGDLMDEAMGEAAGLVLAAVRGTVIRATGTLRAIHPTIVPPP</sequence>
<name>M5RK20_9BACT</name>
<organism evidence="1 2">
    <name type="scientific">Rhodopirellula maiorica SM1</name>
    <dbReference type="NCBI Taxonomy" id="1265738"/>
    <lineage>
        <taxon>Bacteria</taxon>
        <taxon>Pseudomonadati</taxon>
        <taxon>Planctomycetota</taxon>
        <taxon>Planctomycetia</taxon>
        <taxon>Pirellulales</taxon>
        <taxon>Pirellulaceae</taxon>
        <taxon>Novipirellula</taxon>
    </lineage>
</organism>
<dbReference type="EMBL" id="ANOG01000508">
    <property type="protein sequence ID" value="EMI19546.1"/>
    <property type="molecule type" value="Genomic_DNA"/>
</dbReference>
<dbReference type="PATRIC" id="fig|1265738.3.peg.3527"/>
<evidence type="ECO:0000313" key="1">
    <source>
        <dbReference type="EMBL" id="EMI19546.1"/>
    </source>
</evidence>
<proteinExistence type="predicted"/>
<evidence type="ECO:0000313" key="2">
    <source>
        <dbReference type="Proteomes" id="UP000011991"/>
    </source>
</evidence>
<comment type="caution">
    <text evidence="1">The sequence shown here is derived from an EMBL/GenBank/DDBJ whole genome shotgun (WGS) entry which is preliminary data.</text>
</comment>
<dbReference type="AlphaFoldDB" id="M5RK20"/>
<gene>
    <name evidence="1" type="ORF">RMSM_03525</name>
</gene>
<accession>M5RK20</accession>
<reference evidence="1 2" key="1">
    <citation type="journal article" date="2013" name="Mar. Genomics">
        <title>Expression of sulfatases in Rhodopirellula baltica and the diversity of sulfatases in the genus Rhodopirellula.</title>
        <authorList>
            <person name="Wegner C.E."/>
            <person name="Richter-Heitmann T."/>
            <person name="Klindworth A."/>
            <person name="Klockow C."/>
            <person name="Richter M."/>
            <person name="Achstetter T."/>
            <person name="Glockner F.O."/>
            <person name="Harder J."/>
        </authorList>
    </citation>
    <scope>NUCLEOTIDE SEQUENCE [LARGE SCALE GENOMIC DNA]</scope>
    <source>
        <strain evidence="1 2">SM1</strain>
    </source>
</reference>
<feature type="non-terminal residue" evidence="1">
    <location>
        <position position="1"/>
    </location>
</feature>
<dbReference type="Proteomes" id="UP000011991">
    <property type="component" value="Unassembled WGS sequence"/>
</dbReference>
<keyword evidence="2" id="KW-1185">Reference proteome</keyword>
<protein>
    <submittedName>
        <fullName evidence="1">Uncharacterized protein</fullName>
    </submittedName>
</protein>